<name>A0A165D543_9BASI</name>
<accession>A0A165D543</accession>
<proteinExistence type="predicted"/>
<organism evidence="2 3">
    <name type="scientific">Calocera cornea HHB12733</name>
    <dbReference type="NCBI Taxonomy" id="1353952"/>
    <lineage>
        <taxon>Eukaryota</taxon>
        <taxon>Fungi</taxon>
        <taxon>Dikarya</taxon>
        <taxon>Basidiomycota</taxon>
        <taxon>Agaricomycotina</taxon>
        <taxon>Dacrymycetes</taxon>
        <taxon>Dacrymycetales</taxon>
        <taxon>Dacrymycetaceae</taxon>
        <taxon>Calocera</taxon>
    </lineage>
</organism>
<reference evidence="2 3" key="1">
    <citation type="journal article" date="2016" name="Mol. Biol. Evol.">
        <title>Comparative Genomics of Early-Diverging Mushroom-Forming Fungi Provides Insights into the Origins of Lignocellulose Decay Capabilities.</title>
        <authorList>
            <person name="Nagy L.G."/>
            <person name="Riley R."/>
            <person name="Tritt A."/>
            <person name="Adam C."/>
            <person name="Daum C."/>
            <person name="Floudas D."/>
            <person name="Sun H."/>
            <person name="Yadav J.S."/>
            <person name="Pangilinan J."/>
            <person name="Larsson K.H."/>
            <person name="Matsuura K."/>
            <person name="Barry K."/>
            <person name="Labutti K."/>
            <person name="Kuo R."/>
            <person name="Ohm R.A."/>
            <person name="Bhattacharya S.S."/>
            <person name="Shirouzu T."/>
            <person name="Yoshinaga Y."/>
            <person name="Martin F.M."/>
            <person name="Grigoriev I.V."/>
            <person name="Hibbett D.S."/>
        </authorList>
    </citation>
    <scope>NUCLEOTIDE SEQUENCE [LARGE SCALE GENOMIC DNA]</scope>
    <source>
        <strain evidence="2 3">HHB12733</strain>
    </source>
</reference>
<evidence type="ECO:0000256" key="1">
    <source>
        <dbReference type="SAM" id="SignalP"/>
    </source>
</evidence>
<keyword evidence="3" id="KW-1185">Reference proteome</keyword>
<dbReference type="Proteomes" id="UP000076842">
    <property type="component" value="Unassembled WGS sequence"/>
</dbReference>
<sequence>MTLWLLTVCTINSGLLLRDCFPFLWQDVCPARLLYVAVLLYTRSNSPRLCDVGPRQRPAITRRFFRAFCEESIFEETLLCT</sequence>
<gene>
    <name evidence="2" type="ORF">CALCODRAFT_102702</name>
</gene>
<evidence type="ECO:0008006" key="4">
    <source>
        <dbReference type="Google" id="ProtNLM"/>
    </source>
</evidence>
<evidence type="ECO:0000313" key="3">
    <source>
        <dbReference type="Proteomes" id="UP000076842"/>
    </source>
</evidence>
<dbReference type="EMBL" id="KV424078">
    <property type="protein sequence ID" value="KZT52095.1"/>
    <property type="molecule type" value="Genomic_DNA"/>
</dbReference>
<dbReference type="AlphaFoldDB" id="A0A165D543"/>
<feature type="signal peptide" evidence="1">
    <location>
        <begin position="1"/>
        <end position="20"/>
    </location>
</feature>
<feature type="chain" id="PRO_5007856396" description="Secreted protein" evidence="1">
    <location>
        <begin position="21"/>
        <end position="81"/>
    </location>
</feature>
<dbReference type="InParanoid" id="A0A165D543"/>
<evidence type="ECO:0000313" key="2">
    <source>
        <dbReference type="EMBL" id="KZT52095.1"/>
    </source>
</evidence>
<keyword evidence="1" id="KW-0732">Signal</keyword>
<protein>
    <recommendedName>
        <fullName evidence="4">Secreted protein</fullName>
    </recommendedName>
</protein>